<dbReference type="SUPFAM" id="SSF51735">
    <property type="entry name" value="NAD(P)-binding Rossmann-fold domains"/>
    <property type="match status" value="1"/>
</dbReference>
<dbReference type="Pfam" id="PF01073">
    <property type="entry name" value="3Beta_HSD"/>
    <property type="match status" value="1"/>
</dbReference>
<sequence length="382" mass="42149">MEYDIRISRGCLCLIFFPVFLYWRDEEKGERTVSGQRYPVNTADHQGVMKNNNVLVTGGGGFIGLALVQELCRQGRAVRVLGRHRYPAAEAAGAISLQGDIRNLETVQRAAAGCDTVFHVAAKAGIWGSFHEYYSINVLGTLNVLAACQKLGIGNLVYTSTPSVVFDGHDLEGADESLPYSSKPLCAYAITKILAEQHVLRNNSEELRTAAIRPHLVWGPGDTNLIPRLMARGREQSLRIVGDGKNQVDIAYIDNVVHAHLLAAENLAGEGTAAGHAFFIGQQEPVQLWSWINDLFAEMEVPLVTSQVGLGTAKTVGWLLEMGYGLLGANQEPQMTRFLAEQLAMSHWFSKKKAETLLGYREKVSTEVGMERLIAWLRQEQR</sequence>
<keyword evidence="7" id="KW-1185">Reference proteome</keyword>
<dbReference type="Gene3D" id="3.40.50.720">
    <property type="entry name" value="NAD(P)-binding Rossmann-like Domain"/>
    <property type="match status" value="1"/>
</dbReference>
<evidence type="ECO:0000256" key="1">
    <source>
        <dbReference type="ARBA" id="ARBA00009219"/>
    </source>
</evidence>
<accession>A0A444JFM9</accession>
<dbReference type="InterPro" id="IPR050177">
    <property type="entry name" value="Lipid_A_modif_metabolic_enz"/>
</dbReference>
<name>A0A444JFM9_9BACT</name>
<evidence type="ECO:0000313" key="5">
    <source>
        <dbReference type="EMBL" id="RWX51899.1"/>
    </source>
</evidence>
<dbReference type="Proteomes" id="UP000287615">
    <property type="component" value="Unassembled WGS sequence"/>
</dbReference>
<dbReference type="EMBL" id="MTKS01000066">
    <property type="protein sequence ID" value="RWX51899.1"/>
    <property type="molecule type" value="Genomic_DNA"/>
</dbReference>
<protein>
    <submittedName>
        <fullName evidence="5">Nucleoside-diphosphate-sugar epimerase</fullName>
    </submittedName>
</protein>
<feature type="domain" description="3-beta hydroxysteroid dehydrogenase/isomerase" evidence="3">
    <location>
        <begin position="55"/>
        <end position="302"/>
    </location>
</feature>
<dbReference type="PANTHER" id="PTHR43245:SF51">
    <property type="entry name" value="SHORT CHAIN DEHYDROGENASE_REDUCTASE FAMILY 42E, MEMBER 2"/>
    <property type="match status" value="1"/>
</dbReference>
<dbReference type="InterPro" id="IPR036291">
    <property type="entry name" value="NAD(P)-bd_dom_sf"/>
</dbReference>
<evidence type="ECO:0000256" key="2">
    <source>
        <dbReference type="ARBA" id="ARBA00023002"/>
    </source>
</evidence>
<dbReference type="AlphaFoldDB" id="A0A444JFM9"/>
<gene>
    <name evidence="4" type="ORF">VU00_10742</name>
    <name evidence="5" type="ORF">VU01_10666</name>
</gene>
<dbReference type="InterPro" id="IPR002225">
    <property type="entry name" value="3Beta_OHSteriod_DH/Estase"/>
</dbReference>
<evidence type="ECO:0000259" key="3">
    <source>
        <dbReference type="Pfam" id="PF01073"/>
    </source>
</evidence>
<proteinExistence type="inferred from homology"/>
<organism evidence="5 7">
    <name type="scientific">Candidatus Electrothrix marina</name>
    <dbReference type="NCBI Taxonomy" id="1859130"/>
    <lineage>
        <taxon>Bacteria</taxon>
        <taxon>Pseudomonadati</taxon>
        <taxon>Thermodesulfobacteriota</taxon>
        <taxon>Desulfobulbia</taxon>
        <taxon>Desulfobulbales</taxon>
        <taxon>Desulfobulbaceae</taxon>
        <taxon>Candidatus Electrothrix</taxon>
    </lineage>
</organism>
<dbReference type="Proteomes" id="UP000288892">
    <property type="component" value="Unassembled WGS sequence"/>
</dbReference>
<evidence type="ECO:0000313" key="4">
    <source>
        <dbReference type="EMBL" id="RWX50454.1"/>
    </source>
</evidence>
<dbReference type="EMBL" id="MTKR01000074">
    <property type="protein sequence ID" value="RWX50454.1"/>
    <property type="molecule type" value="Genomic_DNA"/>
</dbReference>
<comment type="caution">
    <text evidence="5">The sequence shown here is derived from an EMBL/GenBank/DDBJ whole genome shotgun (WGS) entry which is preliminary data.</text>
</comment>
<dbReference type="PANTHER" id="PTHR43245">
    <property type="entry name" value="BIFUNCTIONAL POLYMYXIN RESISTANCE PROTEIN ARNA"/>
    <property type="match status" value="1"/>
</dbReference>
<dbReference type="GO" id="GO:0006694">
    <property type="term" value="P:steroid biosynthetic process"/>
    <property type="evidence" value="ECO:0007669"/>
    <property type="project" value="InterPro"/>
</dbReference>
<evidence type="ECO:0000313" key="6">
    <source>
        <dbReference type="Proteomes" id="UP000287615"/>
    </source>
</evidence>
<keyword evidence="2" id="KW-0560">Oxidoreductase</keyword>
<comment type="similarity">
    <text evidence="1">Belongs to the 3-beta-HSD family.</text>
</comment>
<dbReference type="GO" id="GO:0016616">
    <property type="term" value="F:oxidoreductase activity, acting on the CH-OH group of donors, NAD or NADP as acceptor"/>
    <property type="evidence" value="ECO:0007669"/>
    <property type="project" value="InterPro"/>
</dbReference>
<evidence type="ECO:0000313" key="7">
    <source>
        <dbReference type="Proteomes" id="UP000288892"/>
    </source>
</evidence>
<reference evidence="6 7" key="1">
    <citation type="submission" date="2017-01" db="EMBL/GenBank/DDBJ databases">
        <title>The cable genome- insights into the physiology and evolution of filamentous bacteria capable of sulfide oxidation via long distance electron transfer.</title>
        <authorList>
            <person name="Schreiber L."/>
            <person name="Bjerg J.T."/>
            <person name="Boggild A."/>
            <person name="Van De Vossenberg J."/>
            <person name="Meysman F."/>
            <person name="Nielsen L.P."/>
            <person name="Schramm A."/>
            <person name="Kjeldsen K.U."/>
        </authorList>
    </citation>
    <scope>NUCLEOTIDE SEQUENCE [LARGE SCALE GENOMIC DNA]</scope>
    <source>
        <strain evidence="4">A3</strain>
        <strain evidence="5">A5</strain>
    </source>
</reference>